<dbReference type="EMBL" id="BJNT01000018">
    <property type="protein sequence ID" value="GEC86974.1"/>
    <property type="molecule type" value="Genomic_DNA"/>
</dbReference>
<evidence type="ECO:0000256" key="1">
    <source>
        <dbReference type="SAM" id="MobiDB-lite"/>
    </source>
</evidence>
<keyword evidence="2" id="KW-0812">Transmembrane</keyword>
<dbReference type="AlphaFoldDB" id="A0A4Y4C6E0"/>
<accession>A0A4Y4C6E0</accession>
<evidence type="ECO:0000313" key="3">
    <source>
        <dbReference type="EMBL" id="GEC86974.1"/>
    </source>
</evidence>
<protein>
    <submittedName>
        <fullName evidence="3">Uncharacterized protein</fullName>
    </submittedName>
</protein>
<name>A0A4Y4C6E0_9CORY</name>
<organism evidence="3 4">
    <name type="scientific">Corynebacterium variabile</name>
    <dbReference type="NCBI Taxonomy" id="1727"/>
    <lineage>
        <taxon>Bacteria</taxon>
        <taxon>Bacillati</taxon>
        <taxon>Actinomycetota</taxon>
        <taxon>Actinomycetes</taxon>
        <taxon>Mycobacteriales</taxon>
        <taxon>Corynebacteriaceae</taxon>
        <taxon>Corynebacterium</taxon>
    </lineage>
</organism>
<keyword evidence="2" id="KW-1133">Transmembrane helix</keyword>
<feature type="region of interest" description="Disordered" evidence="1">
    <location>
        <begin position="1"/>
        <end position="24"/>
    </location>
</feature>
<gene>
    <name evidence="3" type="ORF">CVA01_22880</name>
</gene>
<dbReference type="RefSeq" id="WP_141330828.1">
    <property type="nucleotide sequence ID" value="NZ_BJNT01000018.1"/>
</dbReference>
<keyword evidence="2" id="KW-0472">Membrane</keyword>
<dbReference type="Proteomes" id="UP000319986">
    <property type="component" value="Unassembled WGS sequence"/>
</dbReference>
<feature type="transmembrane region" description="Helical" evidence="2">
    <location>
        <begin position="29"/>
        <end position="51"/>
    </location>
</feature>
<evidence type="ECO:0000256" key="2">
    <source>
        <dbReference type="SAM" id="Phobius"/>
    </source>
</evidence>
<reference evidence="3 4" key="1">
    <citation type="submission" date="2019-06" db="EMBL/GenBank/DDBJ databases">
        <title>Whole genome shotgun sequence of Corynebacterium variabile NBRC 15286.</title>
        <authorList>
            <person name="Hosoyama A."/>
            <person name="Uohara A."/>
            <person name="Ohji S."/>
            <person name="Ichikawa N."/>
        </authorList>
    </citation>
    <scope>NUCLEOTIDE SEQUENCE [LARGE SCALE GENOMIC DNA]</scope>
    <source>
        <strain evidence="3 4">NBRC 15286</strain>
    </source>
</reference>
<sequence length="217" mass="22795">MSTPSNRPANPWMNEPQPQGNPRRTRIPATIATVAGVLVVVVLIVVGVWTLTGDDSDDSDTAAVTFTESHEVTSDAPATVTTVTVAPEEDTEESGTPTAVPLPESSPEPFHEDATSHSGSGPLACNGRGVLIVNSVLDNAQNFDQQMADSRVQWPDAVLMEPGDCPSLRPVEPESGASVYAFVIDYGDDLDSLCAAERNGGGNARLLNSDTSYVSPC</sequence>
<evidence type="ECO:0000313" key="4">
    <source>
        <dbReference type="Proteomes" id="UP000319986"/>
    </source>
</evidence>
<proteinExistence type="predicted"/>
<dbReference type="GeneID" id="82888397"/>
<feature type="region of interest" description="Disordered" evidence="1">
    <location>
        <begin position="86"/>
        <end position="119"/>
    </location>
</feature>
<comment type="caution">
    <text evidence="3">The sequence shown here is derived from an EMBL/GenBank/DDBJ whole genome shotgun (WGS) entry which is preliminary data.</text>
</comment>